<dbReference type="EMBL" id="LAZR01015057">
    <property type="protein sequence ID" value="KKM14824.1"/>
    <property type="molecule type" value="Genomic_DNA"/>
</dbReference>
<name>A0A0F9I576_9ZZZZ</name>
<protein>
    <submittedName>
        <fullName evidence="1">Uncharacterized protein</fullName>
    </submittedName>
</protein>
<organism evidence="1">
    <name type="scientific">marine sediment metagenome</name>
    <dbReference type="NCBI Taxonomy" id="412755"/>
    <lineage>
        <taxon>unclassified sequences</taxon>
        <taxon>metagenomes</taxon>
        <taxon>ecological metagenomes</taxon>
    </lineage>
</organism>
<proteinExistence type="predicted"/>
<accession>A0A0F9I576</accession>
<comment type="caution">
    <text evidence="1">The sequence shown here is derived from an EMBL/GenBank/DDBJ whole genome shotgun (WGS) entry which is preliminary data.</text>
</comment>
<evidence type="ECO:0000313" key="1">
    <source>
        <dbReference type="EMBL" id="KKM14824.1"/>
    </source>
</evidence>
<reference evidence="1" key="1">
    <citation type="journal article" date="2015" name="Nature">
        <title>Complex archaea that bridge the gap between prokaryotes and eukaryotes.</title>
        <authorList>
            <person name="Spang A."/>
            <person name="Saw J.H."/>
            <person name="Jorgensen S.L."/>
            <person name="Zaremba-Niedzwiedzka K."/>
            <person name="Martijn J."/>
            <person name="Lind A.E."/>
            <person name="van Eijk R."/>
            <person name="Schleper C."/>
            <person name="Guy L."/>
            <person name="Ettema T.J."/>
        </authorList>
    </citation>
    <scope>NUCLEOTIDE SEQUENCE</scope>
</reference>
<sequence>MAIRLRKINSEMIALCAVESDPKRDDIYLDDEIHYALATKFMEDYGLGGDKKLVELMNKEKVRDAKKELINWRKLL</sequence>
<dbReference type="AlphaFoldDB" id="A0A0F9I576"/>
<gene>
    <name evidence="1" type="ORF">LCGC14_1702170</name>
</gene>